<dbReference type="KEGG" id="huw:FPZ11_07305"/>
<accession>A0A5B8M197</accession>
<dbReference type="OrthoDB" id="5244233at2"/>
<proteinExistence type="predicted"/>
<dbReference type="InterPro" id="IPR018929">
    <property type="entry name" value="DUF2510"/>
</dbReference>
<sequence>MTDPQQPSTPPAWYPDPDPANPGGQRWWDGVRWTEHSRPAVPPTAAPTGAPAQQNVYQPAYQQPGYQPAYQQPGYVQQMPVGGAVFPRVAPGTSSNTWSVWLVVALPLVVIIAFMFVDFTSYLRTVFELGSSSEDYSGAAPAITSAMSQYFIMILLIDLLGLVAYGLSVLFAYFDHRELQRRGFVRPFHWAWTFLGGIVYVIGRAVVVNRRGGAHGLWPIWGLIAVFVIEMVLIGVKVAMVANSIGSLVTSYGGSFS</sequence>
<keyword evidence="2" id="KW-0472">Membrane</keyword>
<feature type="compositionally biased region" description="Pro residues" evidence="1">
    <location>
        <begin position="7"/>
        <end position="20"/>
    </location>
</feature>
<feature type="transmembrane region" description="Helical" evidence="2">
    <location>
        <begin position="220"/>
        <end position="242"/>
    </location>
</feature>
<keyword evidence="2" id="KW-1133">Transmembrane helix</keyword>
<reference evidence="4 5" key="1">
    <citation type="submission" date="2019-07" db="EMBL/GenBank/DDBJ databases">
        <title>Full genome sequence of Humibacter sp. WJ7-1.</title>
        <authorList>
            <person name="Im W.-T."/>
        </authorList>
    </citation>
    <scope>NUCLEOTIDE SEQUENCE [LARGE SCALE GENOMIC DNA]</scope>
    <source>
        <strain evidence="4 5">WJ7-1</strain>
    </source>
</reference>
<evidence type="ECO:0000313" key="5">
    <source>
        <dbReference type="Proteomes" id="UP000320216"/>
    </source>
</evidence>
<keyword evidence="5" id="KW-1185">Reference proteome</keyword>
<organism evidence="4 5">
    <name type="scientific">Humibacter ginsenosidimutans</name>
    <dbReference type="NCBI Taxonomy" id="2599293"/>
    <lineage>
        <taxon>Bacteria</taxon>
        <taxon>Bacillati</taxon>
        <taxon>Actinomycetota</taxon>
        <taxon>Actinomycetes</taxon>
        <taxon>Micrococcales</taxon>
        <taxon>Microbacteriaceae</taxon>
        <taxon>Humibacter</taxon>
    </lineage>
</organism>
<keyword evidence="2" id="KW-0812">Transmembrane</keyword>
<evidence type="ECO:0000259" key="3">
    <source>
        <dbReference type="Pfam" id="PF10708"/>
    </source>
</evidence>
<feature type="region of interest" description="Disordered" evidence="1">
    <location>
        <begin position="1"/>
        <end position="28"/>
    </location>
</feature>
<dbReference type="EMBL" id="CP042305">
    <property type="protein sequence ID" value="QDZ14588.1"/>
    <property type="molecule type" value="Genomic_DNA"/>
</dbReference>
<feature type="domain" description="DUF2510" evidence="3">
    <location>
        <begin position="11"/>
        <end position="46"/>
    </location>
</feature>
<dbReference type="AlphaFoldDB" id="A0A5B8M197"/>
<evidence type="ECO:0000313" key="4">
    <source>
        <dbReference type="EMBL" id="QDZ14588.1"/>
    </source>
</evidence>
<protein>
    <submittedName>
        <fullName evidence="4">DUF2510 domain-containing protein</fullName>
    </submittedName>
</protein>
<dbReference type="RefSeq" id="WP_146319640.1">
    <property type="nucleotide sequence ID" value="NZ_CP042305.1"/>
</dbReference>
<dbReference type="Pfam" id="PF10708">
    <property type="entry name" value="DUF2510"/>
    <property type="match status" value="1"/>
</dbReference>
<name>A0A5B8M197_9MICO</name>
<dbReference type="Proteomes" id="UP000320216">
    <property type="component" value="Chromosome"/>
</dbReference>
<feature type="transmembrane region" description="Helical" evidence="2">
    <location>
        <begin position="98"/>
        <end position="117"/>
    </location>
</feature>
<evidence type="ECO:0000256" key="1">
    <source>
        <dbReference type="SAM" id="MobiDB-lite"/>
    </source>
</evidence>
<evidence type="ECO:0000256" key="2">
    <source>
        <dbReference type="SAM" id="Phobius"/>
    </source>
</evidence>
<gene>
    <name evidence="4" type="ORF">FPZ11_07305</name>
</gene>
<feature type="transmembrane region" description="Helical" evidence="2">
    <location>
        <begin position="150"/>
        <end position="174"/>
    </location>
</feature>
<feature type="transmembrane region" description="Helical" evidence="2">
    <location>
        <begin position="189"/>
        <end position="208"/>
    </location>
</feature>